<evidence type="ECO:0000313" key="3">
    <source>
        <dbReference type="Proteomes" id="UP001164693"/>
    </source>
</evidence>
<dbReference type="EMBL" id="CP097463">
    <property type="protein sequence ID" value="WAX58265.1"/>
    <property type="molecule type" value="Genomic_DNA"/>
</dbReference>
<feature type="domain" description="Pyrroline-5-carboxylate reductase catalytic N-terminal" evidence="1">
    <location>
        <begin position="5"/>
        <end position="89"/>
    </location>
</feature>
<dbReference type="Proteomes" id="UP001164693">
    <property type="component" value="Chromosome"/>
</dbReference>
<dbReference type="InterPro" id="IPR036291">
    <property type="entry name" value="NAD(P)-bd_dom_sf"/>
</dbReference>
<reference evidence="2" key="1">
    <citation type="submission" date="2022-05" db="EMBL/GenBank/DDBJ databases">
        <title>Jatrophihabitans sp. SB3-54 whole genome sequence.</title>
        <authorList>
            <person name="Suh M.K."/>
            <person name="Eom M.K."/>
            <person name="Kim J.S."/>
            <person name="Kim H.S."/>
            <person name="Do H.E."/>
            <person name="Shin Y.K."/>
            <person name="Lee J.-S."/>
        </authorList>
    </citation>
    <scope>NUCLEOTIDE SEQUENCE</scope>
    <source>
        <strain evidence="2">SB3-54</strain>
    </source>
</reference>
<accession>A0ABY7K242</accession>
<name>A0ABY7K242_9ACTN</name>
<evidence type="ECO:0000313" key="2">
    <source>
        <dbReference type="EMBL" id="WAX58265.1"/>
    </source>
</evidence>
<dbReference type="Gene3D" id="3.40.50.720">
    <property type="entry name" value="NAD(P)-binding Rossmann-like Domain"/>
    <property type="match status" value="1"/>
</dbReference>
<evidence type="ECO:0000259" key="1">
    <source>
        <dbReference type="Pfam" id="PF03807"/>
    </source>
</evidence>
<sequence>MSRLRVCVVGAGRMGRALATRLGGEHEVVLVSRRPGRVTDGAGRVLQVGSDPAAASGCAIVLLAVPAPEVAAAAAWIAPHVDRAALVVNLATELPTANIAVPGLRLVGCKIIGQSAQIEQGSPAALIAGAMSGTERAQLASALGRVGVVIDGSEQLAMRVNDLVARRMIAAQLDLVAALDELGLPPQAREAALGNLAVGIWGAVASGNTGPFLTRIVEELRTPARSGTQRSREE</sequence>
<keyword evidence="3" id="KW-1185">Reference proteome</keyword>
<proteinExistence type="predicted"/>
<gene>
    <name evidence="2" type="ORF">M6B22_05740</name>
</gene>
<dbReference type="RefSeq" id="WP_269444814.1">
    <property type="nucleotide sequence ID" value="NZ_CP097463.1"/>
</dbReference>
<dbReference type="InterPro" id="IPR028939">
    <property type="entry name" value="P5C_Rdtase_cat_N"/>
</dbReference>
<protein>
    <submittedName>
        <fullName evidence="2">NAD(P)-binding domain-containing protein</fullName>
    </submittedName>
</protein>
<organism evidence="2 3">
    <name type="scientific">Jatrophihabitans cynanchi</name>
    <dbReference type="NCBI Taxonomy" id="2944128"/>
    <lineage>
        <taxon>Bacteria</taxon>
        <taxon>Bacillati</taxon>
        <taxon>Actinomycetota</taxon>
        <taxon>Actinomycetes</taxon>
        <taxon>Jatrophihabitantales</taxon>
        <taxon>Jatrophihabitantaceae</taxon>
        <taxon>Jatrophihabitans</taxon>
    </lineage>
</organism>
<dbReference type="SUPFAM" id="SSF51735">
    <property type="entry name" value="NAD(P)-binding Rossmann-fold domains"/>
    <property type="match status" value="1"/>
</dbReference>
<dbReference type="Pfam" id="PF03807">
    <property type="entry name" value="F420_oxidored"/>
    <property type="match status" value="1"/>
</dbReference>